<protein>
    <submittedName>
        <fullName evidence="6">Sulfate transport ATP-binding protein</fullName>
    </submittedName>
</protein>
<dbReference type="Gene3D" id="3.40.50.300">
    <property type="entry name" value="P-loop containing nucleotide triphosphate hydrolases"/>
    <property type="match status" value="1"/>
</dbReference>
<keyword evidence="4" id="KW-0764">Sulfate transport</keyword>
<dbReference type="RefSeq" id="YP_009193412.1">
    <property type="nucleotide sequence ID" value="NC_028738.1"/>
</dbReference>
<dbReference type="GeneID" id="26522852"/>
<keyword evidence="1" id="KW-0813">Transport</keyword>
<evidence type="ECO:0000256" key="2">
    <source>
        <dbReference type="ARBA" id="ARBA00022741"/>
    </source>
</evidence>
<dbReference type="AlphaFoldDB" id="A0A0S3QP22"/>
<dbReference type="InterPro" id="IPR003593">
    <property type="entry name" value="AAA+_ATPase"/>
</dbReference>
<dbReference type="GO" id="GO:0016887">
    <property type="term" value="F:ATP hydrolysis activity"/>
    <property type="evidence" value="ECO:0007669"/>
    <property type="project" value="InterPro"/>
</dbReference>
<keyword evidence="6" id="KW-0150">Chloroplast</keyword>
<gene>
    <name evidence="6" type="primary">cysA</name>
</gene>
<evidence type="ECO:0000256" key="4">
    <source>
        <dbReference type="ARBA" id="ARBA00023032"/>
    </source>
</evidence>
<keyword evidence="3 6" id="KW-0067">ATP-binding</keyword>
<dbReference type="PROSITE" id="PS00211">
    <property type="entry name" value="ABC_TRANSPORTER_1"/>
    <property type="match status" value="1"/>
</dbReference>
<name>A0A0S3QP22_TAKLE</name>
<dbReference type="GO" id="GO:0005524">
    <property type="term" value="F:ATP binding"/>
    <property type="evidence" value="ECO:0007669"/>
    <property type="project" value="UniProtKB-KW"/>
</dbReference>
<dbReference type="Pfam" id="PF00005">
    <property type="entry name" value="ABC_tran"/>
    <property type="match status" value="1"/>
</dbReference>
<evidence type="ECO:0000313" key="6">
    <source>
        <dbReference type="EMBL" id="BAT70094.1"/>
    </source>
</evidence>
<dbReference type="FunFam" id="3.40.50.300:FF:000425">
    <property type="entry name" value="Probable ABC transporter, ATP-binding subunit"/>
    <property type="match status" value="1"/>
</dbReference>
<reference evidence="6" key="1">
    <citation type="submission" date="2015-01" db="EMBL/GenBank/DDBJ databases">
        <title>The complete chloroplast genome sequences of an enigmatic moss, Takakia lepidozioides (Takakiopsida, Bryophyta).</title>
        <authorList>
            <person name="Sadamitsu A."/>
            <person name="Shimamura M."/>
            <person name="Yamaguchi T."/>
            <person name="Deguchi H."/>
        </authorList>
    </citation>
    <scope>NUCLEOTIDE SEQUENCE</scope>
</reference>
<dbReference type="InterPro" id="IPR017871">
    <property type="entry name" value="ABC_transporter-like_CS"/>
</dbReference>
<dbReference type="InterPro" id="IPR050093">
    <property type="entry name" value="ABC_SmlMolc_Importer"/>
</dbReference>
<feature type="domain" description="ABC transporter" evidence="5">
    <location>
        <begin position="3"/>
        <end position="233"/>
    </location>
</feature>
<dbReference type="InterPro" id="IPR027417">
    <property type="entry name" value="P-loop_NTPase"/>
</dbReference>
<dbReference type="InterPro" id="IPR003439">
    <property type="entry name" value="ABC_transporter-like_ATP-bd"/>
</dbReference>
<evidence type="ECO:0000256" key="1">
    <source>
        <dbReference type="ARBA" id="ARBA00022448"/>
    </source>
</evidence>
<evidence type="ECO:0000259" key="5">
    <source>
        <dbReference type="PROSITE" id="PS50893"/>
    </source>
</evidence>
<proteinExistence type="predicted"/>
<dbReference type="SUPFAM" id="SSF52540">
    <property type="entry name" value="P-loop containing nucleoside triphosphate hydrolases"/>
    <property type="match status" value="1"/>
</dbReference>
<dbReference type="EMBL" id="AP014702">
    <property type="protein sequence ID" value="BAT70094.1"/>
    <property type="molecule type" value="Genomic_DNA"/>
</dbReference>
<organism evidence="6">
    <name type="scientific">Takakia lepidozioides</name>
    <name type="common">Moss</name>
    <dbReference type="NCBI Taxonomy" id="37425"/>
    <lineage>
        <taxon>Eukaryota</taxon>
        <taxon>Viridiplantae</taxon>
        <taxon>Streptophyta</taxon>
        <taxon>Embryophyta</taxon>
        <taxon>Bryophyta</taxon>
        <taxon>Takakiophytina</taxon>
        <taxon>Takakiopsida</taxon>
        <taxon>Takakiales</taxon>
        <taxon>Takakiaceae</taxon>
        <taxon>Takakia</taxon>
    </lineage>
</organism>
<dbReference type="PANTHER" id="PTHR42781:SF4">
    <property type="entry name" value="SPERMIDINE_PUTRESCINE IMPORT ATP-BINDING PROTEIN POTA"/>
    <property type="match status" value="1"/>
</dbReference>
<keyword evidence="6" id="KW-0934">Plastid</keyword>
<dbReference type="PROSITE" id="PS50893">
    <property type="entry name" value="ABC_TRANSPORTER_2"/>
    <property type="match status" value="1"/>
</dbReference>
<dbReference type="SMART" id="SM00382">
    <property type="entry name" value="AAA"/>
    <property type="match status" value="1"/>
</dbReference>
<geneLocation type="chloroplast" evidence="6"/>
<sequence length="375" mass="43519">MSILVHEVSKSLGDSKVLDRVSFYVPEVSLVALLGPSGSGKSSLLRIIAGLDNPDCGSIWLHGRDMTNISTQYRRMAFVFQHYALFKHMTVHENISFGLRLRGFPHQKIKKKVKDLLDCLRISDISFQYPTQISGGQKQRVALARSLAIRPDFLLLDEPFGALDGELRRHLSKWLRRYLKDHKITTIMVTHDQEEAISMADEIIILKEGRLLQQGKPKNLYDQPIDHFVGFFLGSLIEIPQFNKSFENLAKDIVQPDDDKKIMTFTSDPIWAELFENRAINKYQFFLRPYELHINYQRDSNATSVRIKKIIYKRTFVQLDLFVTSFSWNFTIPIGYQASRKLHIESFIQILYIKPRIPVFLRAYPLSKKLVSLRK</sequence>
<keyword evidence="2" id="KW-0547">Nucleotide-binding</keyword>
<accession>A0A0S3QP22</accession>
<dbReference type="PANTHER" id="PTHR42781">
    <property type="entry name" value="SPERMIDINE/PUTRESCINE IMPORT ATP-BINDING PROTEIN POTA"/>
    <property type="match status" value="1"/>
</dbReference>
<evidence type="ECO:0000256" key="3">
    <source>
        <dbReference type="ARBA" id="ARBA00022840"/>
    </source>
</evidence>